<feature type="signal peptide" evidence="1">
    <location>
        <begin position="1"/>
        <end position="19"/>
    </location>
</feature>
<keyword evidence="3" id="KW-1185">Reference proteome</keyword>
<gene>
    <name evidence="2" type="ORF">G8D99_00640</name>
</gene>
<proteinExistence type="predicted"/>
<reference evidence="2 3" key="1">
    <citation type="submission" date="2020-03" db="EMBL/GenBank/DDBJ databases">
        <authorList>
            <person name="Zhu W."/>
        </authorList>
    </citation>
    <scope>NUCLEOTIDE SEQUENCE [LARGE SCALE GENOMIC DNA]</scope>
    <source>
        <strain evidence="2 3">185</strain>
    </source>
</reference>
<dbReference type="InterPro" id="IPR011990">
    <property type="entry name" value="TPR-like_helical_dom_sf"/>
</dbReference>
<protein>
    <recommendedName>
        <fullName evidence="4">Tetratricopeptide repeat protein</fullName>
    </recommendedName>
</protein>
<evidence type="ECO:0000256" key="1">
    <source>
        <dbReference type="SAM" id="SignalP"/>
    </source>
</evidence>
<dbReference type="EMBL" id="CP049916">
    <property type="protein sequence ID" value="QIO07679.1"/>
    <property type="molecule type" value="Genomic_DNA"/>
</dbReference>
<organism evidence="2 3">
    <name type="scientific">Acinetobacter lanii</name>
    <dbReference type="NCBI Taxonomy" id="2715163"/>
    <lineage>
        <taxon>Bacteria</taxon>
        <taxon>Pseudomonadati</taxon>
        <taxon>Pseudomonadota</taxon>
        <taxon>Gammaproteobacteria</taxon>
        <taxon>Moraxellales</taxon>
        <taxon>Moraxellaceae</taxon>
        <taxon>Acinetobacter</taxon>
    </lineage>
</organism>
<dbReference type="Gene3D" id="1.25.40.10">
    <property type="entry name" value="Tetratricopeptide repeat domain"/>
    <property type="match status" value="1"/>
</dbReference>
<dbReference type="RefSeq" id="WP_166321666.1">
    <property type="nucleotide sequence ID" value="NZ_CP049916.1"/>
</dbReference>
<evidence type="ECO:0000313" key="2">
    <source>
        <dbReference type="EMBL" id="QIO07679.1"/>
    </source>
</evidence>
<sequence length="240" mass="27122">MNKVIFSLGLLAFSSGAFAEMSFEQELRTQCNKVKSNALLGKQLYDQKHYQKALIPFQQQAAWSSFCDVNREESGISFSEQAISTAFNNVGLTYAKLGQYGWARSWFSVFPEMKSTQFNLRQLPNPTKSTSWVGKYVQHAGFGQWNTITVKHIKNAYEIEFNGLYMGARSLIYGPNMGEFSTQMPLKNTQASYHLDDCKVDLKFGFDAKQGQFVQVKETNIMSCGFGHNVAAQGTYLRVE</sequence>
<dbReference type="AlphaFoldDB" id="A0A6G8S0G0"/>
<evidence type="ECO:0000313" key="3">
    <source>
        <dbReference type="Proteomes" id="UP000501939"/>
    </source>
</evidence>
<dbReference type="SUPFAM" id="SSF48452">
    <property type="entry name" value="TPR-like"/>
    <property type="match status" value="1"/>
</dbReference>
<feature type="chain" id="PRO_5026331904" description="Tetratricopeptide repeat protein" evidence="1">
    <location>
        <begin position="20"/>
        <end position="240"/>
    </location>
</feature>
<dbReference type="Proteomes" id="UP000501939">
    <property type="component" value="Chromosome"/>
</dbReference>
<name>A0A6G8S0G0_9GAMM</name>
<accession>A0A6G8S0G0</accession>
<dbReference type="KEGG" id="alj:G8D99_00640"/>
<evidence type="ECO:0008006" key="4">
    <source>
        <dbReference type="Google" id="ProtNLM"/>
    </source>
</evidence>
<keyword evidence="1" id="KW-0732">Signal</keyword>